<dbReference type="EMBL" id="CDSC02000341">
    <property type="protein sequence ID" value="SEH93760.1"/>
    <property type="molecule type" value="Genomic_DNA"/>
</dbReference>
<accession>A0A1H6M7W2</accession>
<reference evidence="2" key="1">
    <citation type="submission" date="2016-06" db="EMBL/GenBank/DDBJ databases">
        <authorList>
            <person name="Petersen J."/>
            <person name="Sayavedra L."/>
        </authorList>
    </citation>
    <scope>NUCLEOTIDE SEQUENCE [LARGE SCALE GENOMIC DNA]</scope>
    <source>
        <strain evidence="2">BazSymA</strain>
    </source>
</reference>
<evidence type="ECO:0000313" key="1">
    <source>
        <dbReference type="EMBL" id="SEH93760.1"/>
    </source>
</evidence>
<organism evidence="1 2">
    <name type="scientific">Bathymodiolus azoricus thioautotrophic gill symbiont</name>
    <dbReference type="NCBI Taxonomy" id="235205"/>
    <lineage>
        <taxon>Bacteria</taxon>
        <taxon>Pseudomonadati</taxon>
        <taxon>Pseudomonadota</taxon>
        <taxon>Gammaproteobacteria</taxon>
        <taxon>sulfur-oxidizing symbionts</taxon>
    </lineage>
</organism>
<dbReference type="AlphaFoldDB" id="A0A1H6M7W2"/>
<protein>
    <submittedName>
        <fullName evidence="1">Uncharacterized protein</fullName>
    </submittedName>
</protein>
<gene>
    <name evidence="1" type="ORF">BAZSYMA_ACONTIG41858_7</name>
</gene>
<proteinExistence type="predicted"/>
<dbReference type="Proteomes" id="UP000198988">
    <property type="component" value="Unassembled WGS sequence"/>
</dbReference>
<evidence type="ECO:0000313" key="2">
    <source>
        <dbReference type="Proteomes" id="UP000198988"/>
    </source>
</evidence>
<name>A0A1H6M7W2_9GAMM</name>
<sequence>MFSFSPLEENVFGTISVLVSLQMTSCSIFISHPSI</sequence>